<sequence length="128" mass="14259">MNYLLDTHLLIWSAGRDDLMTAKADRIIKDPANTLWFSVASIWEVAIKRAQNRADFRTDPGTLRAGLLANGYLELPVEGRHCLALPTLPPVHGDPFDRMLVAQAMTEGMQLLTADRRVAEYGGPVRMV</sequence>
<dbReference type="InterPro" id="IPR002716">
    <property type="entry name" value="PIN_dom"/>
</dbReference>
<dbReference type="CDD" id="cd09872">
    <property type="entry name" value="PIN_Sll0205-like"/>
    <property type="match status" value="1"/>
</dbReference>
<dbReference type="InterPro" id="IPR029060">
    <property type="entry name" value="PIN-like_dom_sf"/>
</dbReference>
<evidence type="ECO:0000313" key="2">
    <source>
        <dbReference type="EMBL" id="MFC0341847.1"/>
    </source>
</evidence>
<dbReference type="SUPFAM" id="SSF88723">
    <property type="entry name" value="PIN domain-like"/>
    <property type="match status" value="1"/>
</dbReference>
<name>A0ABV6I6N1_9RHOB</name>
<feature type="domain" description="PIN" evidence="1">
    <location>
        <begin position="3"/>
        <end position="122"/>
    </location>
</feature>
<protein>
    <submittedName>
        <fullName evidence="2">Type II toxin-antitoxin system VapC family toxin</fullName>
    </submittedName>
</protein>
<accession>A0ABV6I6N1</accession>
<comment type="caution">
    <text evidence="2">The sequence shown here is derived from an EMBL/GenBank/DDBJ whole genome shotgun (WGS) entry which is preliminary data.</text>
</comment>
<dbReference type="PANTHER" id="PTHR36173:SF2">
    <property type="entry name" value="RIBONUCLEASE VAPC16"/>
    <property type="match status" value="1"/>
</dbReference>
<organism evidence="2 3">
    <name type="scientific">Paracoccus niistensis</name>
    <dbReference type="NCBI Taxonomy" id="632935"/>
    <lineage>
        <taxon>Bacteria</taxon>
        <taxon>Pseudomonadati</taxon>
        <taxon>Pseudomonadota</taxon>
        <taxon>Alphaproteobacteria</taxon>
        <taxon>Rhodobacterales</taxon>
        <taxon>Paracoccaceae</taxon>
        <taxon>Paracoccus</taxon>
    </lineage>
</organism>
<dbReference type="Proteomes" id="UP001589799">
    <property type="component" value="Unassembled WGS sequence"/>
</dbReference>
<dbReference type="Gene3D" id="3.40.50.1010">
    <property type="entry name" value="5'-nuclease"/>
    <property type="match status" value="1"/>
</dbReference>
<dbReference type="InterPro" id="IPR041705">
    <property type="entry name" value="PIN_Sll0205"/>
</dbReference>
<dbReference type="InterPro" id="IPR052919">
    <property type="entry name" value="TA_system_RNase"/>
</dbReference>
<proteinExistence type="predicted"/>
<dbReference type="RefSeq" id="WP_377699460.1">
    <property type="nucleotide sequence ID" value="NZ_JBHLWE010000041.1"/>
</dbReference>
<evidence type="ECO:0000313" key="3">
    <source>
        <dbReference type="Proteomes" id="UP001589799"/>
    </source>
</evidence>
<dbReference type="Pfam" id="PF01850">
    <property type="entry name" value="PIN"/>
    <property type="match status" value="1"/>
</dbReference>
<keyword evidence="3" id="KW-1185">Reference proteome</keyword>
<gene>
    <name evidence="2" type="ORF">ACFFII_13840</name>
</gene>
<dbReference type="PANTHER" id="PTHR36173">
    <property type="entry name" value="RIBONUCLEASE VAPC16-RELATED"/>
    <property type="match status" value="1"/>
</dbReference>
<dbReference type="EMBL" id="JBHLWE010000041">
    <property type="protein sequence ID" value="MFC0341847.1"/>
    <property type="molecule type" value="Genomic_DNA"/>
</dbReference>
<reference evidence="2 3" key="1">
    <citation type="submission" date="2024-09" db="EMBL/GenBank/DDBJ databases">
        <authorList>
            <person name="Sun Q."/>
            <person name="Mori K."/>
        </authorList>
    </citation>
    <scope>NUCLEOTIDE SEQUENCE [LARGE SCALE GENOMIC DNA]</scope>
    <source>
        <strain evidence="2 3">KCTC 22789</strain>
    </source>
</reference>
<evidence type="ECO:0000259" key="1">
    <source>
        <dbReference type="Pfam" id="PF01850"/>
    </source>
</evidence>